<evidence type="ECO:0000256" key="4">
    <source>
        <dbReference type="ARBA" id="ARBA00022729"/>
    </source>
</evidence>
<keyword evidence="3" id="KW-1003">Cell membrane</keyword>
<evidence type="ECO:0000313" key="9">
    <source>
        <dbReference type="Proteomes" id="UP000824078"/>
    </source>
</evidence>
<dbReference type="InterPro" id="IPR003760">
    <property type="entry name" value="PnrA-like"/>
</dbReference>
<dbReference type="EMBL" id="DVMQ01000018">
    <property type="protein sequence ID" value="HIU24564.1"/>
    <property type="molecule type" value="Genomic_DNA"/>
</dbReference>
<dbReference type="PANTHER" id="PTHR34296:SF2">
    <property type="entry name" value="ABC TRANSPORTER GUANOSINE-BINDING PROTEIN NUPN"/>
    <property type="match status" value="1"/>
</dbReference>
<dbReference type="PROSITE" id="PS51257">
    <property type="entry name" value="PROKAR_LIPOPROTEIN"/>
    <property type="match status" value="1"/>
</dbReference>
<comment type="caution">
    <text evidence="8">The sequence shown here is derived from an EMBL/GenBank/DDBJ whole genome shotgun (WGS) entry which is preliminary data.</text>
</comment>
<dbReference type="PANTHER" id="PTHR34296">
    <property type="entry name" value="TRANSCRIPTIONAL ACTIVATOR PROTEIN MED"/>
    <property type="match status" value="1"/>
</dbReference>
<feature type="domain" description="ABC transporter substrate-binding protein PnrA-like" evidence="7">
    <location>
        <begin position="48"/>
        <end position="342"/>
    </location>
</feature>
<dbReference type="InterPro" id="IPR006311">
    <property type="entry name" value="TAT_signal"/>
</dbReference>
<comment type="similarity">
    <text evidence="2">Belongs to the BMP lipoprotein family.</text>
</comment>
<keyword evidence="4" id="KW-0732">Signal</keyword>
<dbReference type="InterPro" id="IPR050957">
    <property type="entry name" value="BMP_lipoprotein"/>
</dbReference>
<dbReference type="AlphaFoldDB" id="A0A9D1L4G1"/>
<proteinExistence type="inferred from homology"/>
<dbReference type="InterPro" id="IPR028082">
    <property type="entry name" value="Peripla_BP_I"/>
</dbReference>
<keyword evidence="5" id="KW-0472">Membrane</keyword>
<reference evidence="8" key="1">
    <citation type="submission" date="2020-10" db="EMBL/GenBank/DDBJ databases">
        <authorList>
            <person name="Gilroy R."/>
        </authorList>
    </citation>
    <scope>NUCLEOTIDE SEQUENCE</scope>
    <source>
        <strain evidence="8">ChiHjej12B11-29160</strain>
    </source>
</reference>
<organism evidence="8 9">
    <name type="scientific">Candidatus Coprovicinus avistercoris</name>
    <dbReference type="NCBI Taxonomy" id="2840754"/>
    <lineage>
        <taxon>Bacteria</taxon>
        <taxon>Bacillati</taxon>
        <taxon>Actinomycetota</taxon>
        <taxon>Coriobacteriia</taxon>
        <taxon>Coriobacteriales</taxon>
        <taxon>Coriobacteriaceae</taxon>
        <taxon>Coriobacteriaceae incertae sedis</taxon>
        <taxon>Candidatus Coprovicinus</taxon>
    </lineage>
</organism>
<dbReference type="Proteomes" id="UP000824078">
    <property type="component" value="Unassembled WGS sequence"/>
</dbReference>
<evidence type="ECO:0000259" key="7">
    <source>
        <dbReference type="Pfam" id="PF02608"/>
    </source>
</evidence>
<dbReference type="PROSITE" id="PS51318">
    <property type="entry name" value="TAT"/>
    <property type="match status" value="1"/>
</dbReference>
<keyword evidence="6" id="KW-0449">Lipoprotein</keyword>
<evidence type="ECO:0000256" key="1">
    <source>
        <dbReference type="ARBA" id="ARBA00004193"/>
    </source>
</evidence>
<evidence type="ECO:0000256" key="5">
    <source>
        <dbReference type="ARBA" id="ARBA00023136"/>
    </source>
</evidence>
<gene>
    <name evidence="8" type="ORF">IAD17_06540</name>
</gene>
<dbReference type="CDD" id="cd06354">
    <property type="entry name" value="PBP1_PrnA-like"/>
    <property type="match status" value="1"/>
</dbReference>
<dbReference type="SUPFAM" id="SSF53822">
    <property type="entry name" value="Periplasmic binding protein-like I"/>
    <property type="match status" value="1"/>
</dbReference>
<comment type="subcellular location">
    <subcellularLocation>
        <location evidence="1">Cell membrane</location>
        <topology evidence="1">Lipid-anchor</topology>
    </subcellularLocation>
</comment>
<protein>
    <submittedName>
        <fullName evidence="8">BMP family ABC transporter substrate-binding protein</fullName>
    </submittedName>
</protein>
<evidence type="ECO:0000256" key="6">
    <source>
        <dbReference type="ARBA" id="ARBA00023288"/>
    </source>
</evidence>
<evidence type="ECO:0000256" key="2">
    <source>
        <dbReference type="ARBA" id="ARBA00008610"/>
    </source>
</evidence>
<sequence>MGYLKNVSRRGFVKGAGVVAAAATMAGLAGCSGGDSGSASGDSVKIEMVTDTGGVNDQSFNQLAWAGLQQLGEENGWEVGYLESTQEADYAPNLDRCVDDGCALIWGVGFAMADAIATCAQTNPDIKFAIIDNANPSDAENIVGVQFRAQEPSFIVGYIGASFSKTGNVGYVGGISSDVIDQFEYGYKAGVAYANSVNGTNVQVQAQYAESFSDSARGKAIAQSMFSNGCDVVFHAAGGTGTGVIEAAAEAGKYAIGVDMDQNHLAPENVITSALKRVNVAVVDVSNQIINGELADPNVTLGLTEDCVGIPEDHALYGDEIYNAAMEIEEQIKNGDIVPPANEEEYNTYVASL</sequence>
<evidence type="ECO:0000313" key="8">
    <source>
        <dbReference type="EMBL" id="HIU24564.1"/>
    </source>
</evidence>
<dbReference type="GO" id="GO:0005886">
    <property type="term" value="C:plasma membrane"/>
    <property type="evidence" value="ECO:0007669"/>
    <property type="project" value="UniProtKB-SubCell"/>
</dbReference>
<evidence type="ECO:0000256" key="3">
    <source>
        <dbReference type="ARBA" id="ARBA00022475"/>
    </source>
</evidence>
<dbReference type="Gene3D" id="3.40.50.2300">
    <property type="match status" value="2"/>
</dbReference>
<dbReference type="Pfam" id="PF02608">
    <property type="entry name" value="Bmp"/>
    <property type="match status" value="1"/>
</dbReference>
<name>A0A9D1L4G1_9ACTN</name>
<accession>A0A9D1L4G1</accession>
<reference evidence="8" key="2">
    <citation type="journal article" date="2021" name="PeerJ">
        <title>Extensive microbial diversity within the chicken gut microbiome revealed by metagenomics and culture.</title>
        <authorList>
            <person name="Gilroy R."/>
            <person name="Ravi A."/>
            <person name="Getino M."/>
            <person name="Pursley I."/>
            <person name="Horton D.L."/>
            <person name="Alikhan N.F."/>
            <person name="Baker D."/>
            <person name="Gharbi K."/>
            <person name="Hall N."/>
            <person name="Watson M."/>
            <person name="Adriaenssens E.M."/>
            <person name="Foster-Nyarko E."/>
            <person name="Jarju S."/>
            <person name="Secka A."/>
            <person name="Antonio M."/>
            <person name="Oren A."/>
            <person name="Chaudhuri R.R."/>
            <person name="La Ragione R."/>
            <person name="Hildebrand F."/>
            <person name="Pallen M.J."/>
        </authorList>
    </citation>
    <scope>NUCLEOTIDE SEQUENCE</scope>
    <source>
        <strain evidence="8">ChiHjej12B11-29160</strain>
    </source>
</reference>